<keyword evidence="5" id="KW-0472">Membrane</keyword>
<dbReference type="InterPro" id="IPR029787">
    <property type="entry name" value="Nucleotide_cyclase"/>
</dbReference>
<feature type="transmembrane region" description="Helical" evidence="5">
    <location>
        <begin position="114"/>
        <end position="135"/>
    </location>
</feature>
<evidence type="ECO:0000256" key="3">
    <source>
        <dbReference type="ARBA" id="ARBA00012528"/>
    </source>
</evidence>
<dbReference type="AlphaFoldDB" id="A0A1I5NBK7"/>
<evidence type="ECO:0000313" key="8">
    <source>
        <dbReference type="Proteomes" id="UP000198784"/>
    </source>
</evidence>
<feature type="transmembrane region" description="Helical" evidence="5">
    <location>
        <begin position="26"/>
        <end position="44"/>
    </location>
</feature>
<comment type="subcellular location">
    <subcellularLocation>
        <location evidence="2">Cell inner membrane</location>
    </subcellularLocation>
</comment>
<dbReference type="OrthoDB" id="9803824at2"/>
<dbReference type="Proteomes" id="UP000198784">
    <property type="component" value="Unassembled WGS sequence"/>
</dbReference>
<dbReference type="Gene3D" id="3.30.70.270">
    <property type="match status" value="1"/>
</dbReference>
<sequence length="373" mass="42062">MSNAEVPRDPQTFVLWREAQDTRVRTRLGGIYYLLAWLLTWLFSANPTELLAWGLVGAGLFALLLALRLLHRLPAQETPQALRTWLDRHWGLVLLTALAWGLVHAWSLNDPAFASSRLIATLSTIAFSTAMAFNFSMRKGRASVALLLLYLPGLVALAMNWREQQAILITLACYLSYLLLALNRSHREYHNTLTLELKLLEQQQRLDLLSRTDSLTQLGNRYQFNNLFPALVASAQRQREPMSLVLLDIDFFKRINDQHGHACGDACLSAFAERMRQVFRRGSDALLRLGGEEFGVLMPNTPLEQACLLAESFRQELTREDFHVQGNSLPLTASLGVGCFDPQRDDSTEAFYKRVDAALYQAKGAGRNCLVRA</sequence>
<keyword evidence="5" id="KW-1133">Transmembrane helix</keyword>
<dbReference type="PROSITE" id="PS50887">
    <property type="entry name" value="GGDEF"/>
    <property type="match status" value="1"/>
</dbReference>
<feature type="domain" description="GGDEF" evidence="6">
    <location>
        <begin position="240"/>
        <end position="373"/>
    </location>
</feature>
<dbReference type="RefSeq" id="WP_090498899.1">
    <property type="nucleotide sequence ID" value="NZ_FOWX01000006.1"/>
</dbReference>
<dbReference type="EC" id="2.7.7.65" evidence="3"/>
<dbReference type="InterPro" id="IPR050469">
    <property type="entry name" value="Diguanylate_Cyclase"/>
</dbReference>
<dbReference type="InterPro" id="IPR000160">
    <property type="entry name" value="GGDEF_dom"/>
</dbReference>
<dbReference type="SMART" id="SM00267">
    <property type="entry name" value="GGDEF"/>
    <property type="match status" value="1"/>
</dbReference>
<name>A0A1I5NBK7_9PSED</name>
<feature type="transmembrane region" description="Helical" evidence="5">
    <location>
        <begin position="90"/>
        <end position="108"/>
    </location>
</feature>
<dbReference type="InterPro" id="IPR043128">
    <property type="entry name" value="Rev_trsase/Diguanyl_cyclase"/>
</dbReference>
<dbReference type="GO" id="GO:1902201">
    <property type="term" value="P:negative regulation of bacterial-type flagellum-dependent cell motility"/>
    <property type="evidence" value="ECO:0007669"/>
    <property type="project" value="TreeGrafter"/>
</dbReference>
<dbReference type="NCBIfam" id="TIGR00254">
    <property type="entry name" value="GGDEF"/>
    <property type="match status" value="1"/>
</dbReference>
<comment type="cofactor">
    <cofactor evidence="1">
        <name>Mg(2+)</name>
        <dbReference type="ChEBI" id="CHEBI:18420"/>
    </cofactor>
</comment>
<evidence type="ECO:0000256" key="1">
    <source>
        <dbReference type="ARBA" id="ARBA00001946"/>
    </source>
</evidence>
<keyword evidence="5" id="KW-0812">Transmembrane</keyword>
<evidence type="ECO:0000313" key="7">
    <source>
        <dbReference type="EMBL" id="SFP19173.1"/>
    </source>
</evidence>
<accession>A0A1I5NBK7</accession>
<dbReference type="CDD" id="cd01949">
    <property type="entry name" value="GGDEF"/>
    <property type="match status" value="1"/>
</dbReference>
<dbReference type="GO" id="GO:0005886">
    <property type="term" value="C:plasma membrane"/>
    <property type="evidence" value="ECO:0007669"/>
    <property type="project" value="UniProtKB-SubCell"/>
</dbReference>
<dbReference type="EMBL" id="FOWX01000006">
    <property type="protein sequence ID" value="SFP19173.1"/>
    <property type="molecule type" value="Genomic_DNA"/>
</dbReference>
<dbReference type="Pfam" id="PF00990">
    <property type="entry name" value="GGDEF"/>
    <property type="match status" value="1"/>
</dbReference>
<keyword evidence="8" id="KW-1185">Reference proteome</keyword>
<dbReference type="PANTHER" id="PTHR45138">
    <property type="entry name" value="REGULATORY COMPONENTS OF SENSORY TRANSDUCTION SYSTEM"/>
    <property type="match status" value="1"/>
</dbReference>
<dbReference type="GO" id="GO:0043709">
    <property type="term" value="P:cell adhesion involved in single-species biofilm formation"/>
    <property type="evidence" value="ECO:0007669"/>
    <property type="project" value="TreeGrafter"/>
</dbReference>
<organism evidence="7 8">
    <name type="scientific">Pseudomonas borbori</name>
    <dbReference type="NCBI Taxonomy" id="289003"/>
    <lineage>
        <taxon>Bacteria</taxon>
        <taxon>Pseudomonadati</taxon>
        <taxon>Pseudomonadota</taxon>
        <taxon>Gammaproteobacteria</taxon>
        <taxon>Pseudomonadales</taxon>
        <taxon>Pseudomonadaceae</taxon>
        <taxon>Pseudomonas</taxon>
    </lineage>
</organism>
<comment type="catalytic activity">
    <reaction evidence="4">
        <text>2 GTP = 3',3'-c-di-GMP + 2 diphosphate</text>
        <dbReference type="Rhea" id="RHEA:24898"/>
        <dbReference type="ChEBI" id="CHEBI:33019"/>
        <dbReference type="ChEBI" id="CHEBI:37565"/>
        <dbReference type="ChEBI" id="CHEBI:58805"/>
        <dbReference type="EC" id="2.7.7.65"/>
    </reaction>
</comment>
<evidence type="ECO:0000256" key="5">
    <source>
        <dbReference type="SAM" id="Phobius"/>
    </source>
</evidence>
<reference evidence="8" key="1">
    <citation type="submission" date="2016-10" db="EMBL/GenBank/DDBJ databases">
        <authorList>
            <person name="Varghese N."/>
            <person name="Submissions S."/>
        </authorList>
    </citation>
    <scope>NUCLEOTIDE SEQUENCE [LARGE SCALE GENOMIC DNA]</scope>
    <source>
        <strain evidence="8">DSM 17834</strain>
    </source>
</reference>
<proteinExistence type="predicted"/>
<protein>
    <recommendedName>
        <fullName evidence="3">diguanylate cyclase</fullName>
        <ecNumber evidence="3">2.7.7.65</ecNumber>
    </recommendedName>
</protein>
<dbReference type="STRING" id="289003.SAMN05216190_10676"/>
<gene>
    <name evidence="7" type="ORF">SAMN05216190_10676</name>
</gene>
<evidence type="ECO:0000256" key="4">
    <source>
        <dbReference type="ARBA" id="ARBA00034247"/>
    </source>
</evidence>
<evidence type="ECO:0000256" key="2">
    <source>
        <dbReference type="ARBA" id="ARBA00004533"/>
    </source>
</evidence>
<dbReference type="PANTHER" id="PTHR45138:SF9">
    <property type="entry name" value="DIGUANYLATE CYCLASE DGCM-RELATED"/>
    <property type="match status" value="1"/>
</dbReference>
<evidence type="ECO:0000259" key="6">
    <source>
        <dbReference type="PROSITE" id="PS50887"/>
    </source>
</evidence>
<dbReference type="FunFam" id="3.30.70.270:FF:000001">
    <property type="entry name" value="Diguanylate cyclase domain protein"/>
    <property type="match status" value="1"/>
</dbReference>
<feature type="transmembrane region" description="Helical" evidence="5">
    <location>
        <begin position="50"/>
        <end position="70"/>
    </location>
</feature>
<dbReference type="GO" id="GO:0052621">
    <property type="term" value="F:diguanylate cyclase activity"/>
    <property type="evidence" value="ECO:0007669"/>
    <property type="project" value="UniProtKB-EC"/>
</dbReference>
<dbReference type="SUPFAM" id="SSF55073">
    <property type="entry name" value="Nucleotide cyclase"/>
    <property type="match status" value="1"/>
</dbReference>
<feature type="transmembrane region" description="Helical" evidence="5">
    <location>
        <begin position="142"/>
        <end position="159"/>
    </location>
</feature>
<feature type="transmembrane region" description="Helical" evidence="5">
    <location>
        <begin position="165"/>
        <end position="182"/>
    </location>
</feature>